<dbReference type="GeneID" id="93423992"/>
<dbReference type="RefSeq" id="WP_107036784.1">
    <property type="nucleotide sequence ID" value="NZ_CAQUCY010000062.1"/>
</dbReference>
<dbReference type="EMBL" id="PUBV01000030">
    <property type="protein sequence ID" value="PWB06244.1"/>
    <property type="molecule type" value="Genomic_DNA"/>
</dbReference>
<dbReference type="Proteomes" id="UP000244925">
    <property type="component" value="Unassembled WGS sequence"/>
</dbReference>
<name>A0A2V1IV56_9BACT</name>
<accession>A0A2V1IV56</accession>
<dbReference type="AlphaFoldDB" id="A0A2V1IV56"/>
<comment type="caution">
    <text evidence="1">The sequence shown here is derived from an EMBL/GenBank/DDBJ whole genome shotgun (WGS) entry which is preliminary data.</text>
</comment>
<evidence type="ECO:0000313" key="2">
    <source>
        <dbReference type="Proteomes" id="UP000244925"/>
    </source>
</evidence>
<evidence type="ECO:0000313" key="1">
    <source>
        <dbReference type="EMBL" id="PWB06244.1"/>
    </source>
</evidence>
<organism evidence="1 2">
    <name type="scientific">Paramuribaculum intestinale</name>
    <dbReference type="NCBI Taxonomy" id="2094151"/>
    <lineage>
        <taxon>Bacteria</taxon>
        <taxon>Pseudomonadati</taxon>
        <taxon>Bacteroidota</taxon>
        <taxon>Bacteroidia</taxon>
        <taxon>Bacteroidales</taxon>
        <taxon>Muribaculaceae</taxon>
        <taxon>Paramuribaculum</taxon>
    </lineage>
</organism>
<sequence>MTAWSCSSEGDEPVGSRGQTEIPEWLYKTLYELEMGYIGPDQSKQSPLGQMMLSSNGPKVPLYTTRIHSKGDERYYSQSMFYYSVHYPALDPRGEEQLYPYSAITYLEHICLDAKGNRITDPVKVERILDMPHVFIPYNRREPGEEWCKDGYETDFVRYRQNDPYSVTCARKDHLWTISNLPGVYKDAFKQHGENLMGMTVSFLYDKISDTLYEDIAQHTTVVAVACPRTISYVNTYFVKTDAGYMEVTKDEFLDASAAKFDTPEMFEANGVYKPTEGGDYINQCIELPRISQADIDRWKDNEKRGVKISYI</sequence>
<keyword evidence="2" id="KW-1185">Reference proteome</keyword>
<gene>
    <name evidence="1" type="ORF">C5O25_10965</name>
</gene>
<reference evidence="2" key="1">
    <citation type="submission" date="2018-02" db="EMBL/GenBank/DDBJ databases">
        <authorList>
            <person name="Clavel T."/>
            <person name="Strowig T."/>
        </authorList>
    </citation>
    <scope>NUCLEOTIDE SEQUENCE [LARGE SCALE GENOMIC DNA]</scope>
    <source>
        <strain evidence="2">DSM 100764</strain>
    </source>
</reference>
<proteinExistence type="predicted"/>
<protein>
    <submittedName>
        <fullName evidence="1">Uncharacterized protein</fullName>
    </submittedName>
</protein>